<gene>
    <name evidence="1" type="ORF">CODIS_22730</name>
</gene>
<dbReference type="EMBL" id="MARB01000011">
    <property type="protein sequence ID" value="ODJ87562.1"/>
    <property type="molecule type" value="Genomic_DNA"/>
</dbReference>
<dbReference type="Proteomes" id="UP000094769">
    <property type="component" value="Unassembled WGS sequence"/>
</dbReference>
<evidence type="ECO:0000313" key="2">
    <source>
        <dbReference type="Proteomes" id="UP000094769"/>
    </source>
</evidence>
<proteinExistence type="predicted"/>
<reference evidence="1 2" key="1">
    <citation type="submission" date="2016-06" db="EMBL/GenBank/DDBJ databases">
        <title>Genome sequence of endosymbiont of Candidatus Endolucinida thiodiazotropha.</title>
        <authorList>
            <person name="Poehlein A."/>
            <person name="Koenig S."/>
            <person name="Heiden S.E."/>
            <person name="Thuermer A."/>
            <person name="Voget S."/>
            <person name="Daniel R."/>
            <person name="Markert S."/>
            <person name="Gros O."/>
            <person name="Schweder T."/>
        </authorList>
    </citation>
    <scope>NUCLEOTIDE SEQUENCE [LARGE SCALE GENOMIC DNA]</scope>
    <source>
        <strain evidence="1 2">COS</strain>
    </source>
</reference>
<sequence length="66" mass="7136">MLLTDCNGITDGISVTRSWDANLIFLHTGIILKQRVGSLKSSGISFSFSLTFTFIDQVLQEGLGDG</sequence>
<comment type="caution">
    <text evidence="1">The sequence shown here is derived from an EMBL/GenBank/DDBJ whole genome shotgun (WGS) entry which is preliminary data.</text>
</comment>
<accession>A0A7Z0VKY7</accession>
<keyword evidence="2" id="KW-1185">Reference proteome</keyword>
<evidence type="ECO:0000313" key="1">
    <source>
        <dbReference type="EMBL" id="ODJ87562.1"/>
    </source>
</evidence>
<protein>
    <submittedName>
        <fullName evidence="1">Uncharacterized protein</fullName>
    </submittedName>
</protein>
<dbReference type="AlphaFoldDB" id="A0A7Z0VKY7"/>
<name>A0A7Z0VKY7_9GAMM</name>
<organism evidence="1 2">
    <name type="scientific">Candidatus Thiodiazotropha endolucinida</name>
    <dbReference type="NCBI Taxonomy" id="1655433"/>
    <lineage>
        <taxon>Bacteria</taxon>
        <taxon>Pseudomonadati</taxon>
        <taxon>Pseudomonadota</taxon>
        <taxon>Gammaproteobacteria</taxon>
        <taxon>Chromatiales</taxon>
        <taxon>Sedimenticolaceae</taxon>
        <taxon>Candidatus Thiodiazotropha</taxon>
    </lineage>
</organism>